<protein>
    <submittedName>
        <fullName evidence="9">Biopolymer transporter ExbD</fullName>
    </submittedName>
</protein>
<gene>
    <name evidence="9" type="ORF">MRX98_01975</name>
</gene>
<feature type="transmembrane region" description="Helical" evidence="8">
    <location>
        <begin position="21"/>
        <end position="40"/>
    </location>
</feature>
<organism evidence="9 10">
    <name type="scientific">Desulfatitalea alkaliphila</name>
    <dbReference type="NCBI Taxonomy" id="2929485"/>
    <lineage>
        <taxon>Bacteria</taxon>
        <taxon>Pseudomonadati</taxon>
        <taxon>Thermodesulfobacteriota</taxon>
        <taxon>Desulfobacteria</taxon>
        <taxon>Desulfobacterales</taxon>
        <taxon>Desulfosarcinaceae</taxon>
        <taxon>Desulfatitalea</taxon>
    </lineage>
</organism>
<name>A0AA41QZZ6_9BACT</name>
<dbReference type="Proteomes" id="UP001165427">
    <property type="component" value="Unassembled WGS sequence"/>
</dbReference>
<evidence type="ECO:0000256" key="8">
    <source>
        <dbReference type="SAM" id="Phobius"/>
    </source>
</evidence>
<evidence type="ECO:0000256" key="2">
    <source>
        <dbReference type="ARBA" id="ARBA00005811"/>
    </source>
</evidence>
<keyword evidence="7" id="KW-0813">Transport</keyword>
<evidence type="ECO:0000256" key="4">
    <source>
        <dbReference type="ARBA" id="ARBA00022692"/>
    </source>
</evidence>
<keyword evidence="10" id="KW-1185">Reference proteome</keyword>
<dbReference type="InterPro" id="IPR003400">
    <property type="entry name" value="ExbD"/>
</dbReference>
<dbReference type="PANTHER" id="PTHR30558:SF13">
    <property type="entry name" value="BIOPOLYMER TRANSPORT PROTEIN EXBD2"/>
    <property type="match status" value="1"/>
</dbReference>
<evidence type="ECO:0000256" key="7">
    <source>
        <dbReference type="RuleBase" id="RU003879"/>
    </source>
</evidence>
<dbReference type="AlphaFoldDB" id="A0AA41QZZ6"/>
<evidence type="ECO:0000313" key="9">
    <source>
        <dbReference type="EMBL" id="MCJ8499329.1"/>
    </source>
</evidence>
<dbReference type="RefSeq" id="WP_246902563.1">
    <property type="nucleotide sequence ID" value="NZ_JALJRB010000002.1"/>
</dbReference>
<dbReference type="GO" id="GO:0005886">
    <property type="term" value="C:plasma membrane"/>
    <property type="evidence" value="ECO:0007669"/>
    <property type="project" value="UniProtKB-SubCell"/>
</dbReference>
<keyword evidence="4 7" id="KW-0812">Transmembrane</keyword>
<keyword evidence="6 8" id="KW-0472">Membrane</keyword>
<dbReference type="GO" id="GO:0015031">
    <property type="term" value="P:protein transport"/>
    <property type="evidence" value="ECO:0007669"/>
    <property type="project" value="UniProtKB-KW"/>
</dbReference>
<reference evidence="9" key="1">
    <citation type="submission" date="2022-04" db="EMBL/GenBank/DDBJ databases">
        <title>Desulfatitalea alkaliphila sp. nov., a novel anaerobic sulfate-reducing bacterium isolated from terrestrial mud volcano, Taman Peninsula, Russia.</title>
        <authorList>
            <person name="Khomyakova M.A."/>
            <person name="Merkel A.Y."/>
            <person name="Slobodkin A.I."/>
        </authorList>
    </citation>
    <scope>NUCLEOTIDE SEQUENCE</scope>
    <source>
        <strain evidence="9">M08but</strain>
    </source>
</reference>
<proteinExistence type="inferred from homology"/>
<evidence type="ECO:0000256" key="5">
    <source>
        <dbReference type="ARBA" id="ARBA00022989"/>
    </source>
</evidence>
<evidence type="ECO:0000313" key="10">
    <source>
        <dbReference type="Proteomes" id="UP001165427"/>
    </source>
</evidence>
<keyword evidence="5 8" id="KW-1133">Transmembrane helix</keyword>
<keyword evidence="3" id="KW-1003">Cell membrane</keyword>
<accession>A0AA41QZZ6</accession>
<comment type="similarity">
    <text evidence="2 7">Belongs to the ExbD/TolR family.</text>
</comment>
<keyword evidence="7" id="KW-0653">Protein transport</keyword>
<evidence type="ECO:0000256" key="1">
    <source>
        <dbReference type="ARBA" id="ARBA00004162"/>
    </source>
</evidence>
<dbReference type="PANTHER" id="PTHR30558">
    <property type="entry name" value="EXBD MEMBRANE COMPONENT OF PMF-DRIVEN MACROMOLECULE IMPORT SYSTEM"/>
    <property type="match status" value="1"/>
</dbReference>
<dbReference type="Pfam" id="PF02472">
    <property type="entry name" value="ExbD"/>
    <property type="match status" value="1"/>
</dbReference>
<evidence type="ECO:0000256" key="6">
    <source>
        <dbReference type="ARBA" id="ARBA00023136"/>
    </source>
</evidence>
<sequence length="139" mass="15040">MLNISATRKRSRAGTELNIAPLIDMVFILLIFFLVTTSFVKETGIEVTRPTAATAASQPKATILIAIDPDNRVFMDRREIDIRAVRANVERALAENPEGAVVVVADRSSHTGTAIQVMDGCRMAGAYNVSLAAGLPEER</sequence>
<dbReference type="EMBL" id="JALJRB010000002">
    <property type="protein sequence ID" value="MCJ8499329.1"/>
    <property type="molecule type" value="Genomic_DNA"/>
</dbReference>
<comment type="caution">
    <text evidence="9">The sequence shown here is derived from an EMBL/GenBank/DDBJ whole genome shotgun (WGS) entry which is preliminary data.</text>
</comment>
<dbReference type="Gene3D" id="3.30.420.270">
    <property type="match status" value="1"/>
</dbReference>
<comment type="subcellular location">
    <subcellularLocation>
        <location evidence="1">Cell membrane</location>
        <topology evidence="1">Single-pass membrane protein</topology>
    </subcellularLocation>
    <subcellularLocation>
        <location evidence="7">Cell membrane</location>
        <topology evidence="7">Single-pass type II membrane protein</topology>
    </subcellularLocation>
</comment>
<dbReference type="GO" id="GO:0022857">
    <property type="term" value="F:transmembrane transporter activity"/>
    <property type="evidence" value="ECO:0007669"/>
    <property type="project" value="InterPro"/>
</dbReference>
<evidence type="ECO:0000256" key="3">
    <source>
        <dbReference type="ARBA" id="ARBA00022475"/>
    </source>
</evidence>